<feature type="transmembrane region" description="Helical" evidence="1">
    <location>
        <begin position="15"/>
        <end position="38"/>
    </location>
</feature>
<dbReference type="eggNOG" id="ENOG50341PG">
    <property type="taxonomic scope" value="Bacteria"/>
</dbReference>
<evidence type="ECO:0000313" key="2">
    <source>
        <dbReference type="EMBL" id="AEQ53461.1"/>
    </source>
</evidence>
<organism evidence="2 3">
    <name type="scientific">Pelagibacterium halotolerans (strain DSM 22347 / JCM 15775 / CGMCC 1.7692 / B2)</name>
    <dbReference type="NCBI Taxonomy" id="1082931"/>
    <lineage>
        <taxon>Bacteria</taxon>
        <taxon>Pseudomonadati</taxon>
        <taxon>Pseudomonadota</taxon>
        <taxon>Alphaproteobacteria</taxon>
        <taxon>Hyphomicrobiales</taxon>
        <taxon>Devosiaceae</taxon>
        <taxon>Pelagibacterium</taxon>
    </lineage>
</organism>
<name>G4R9C7_PELHB</name>
<dbReference type="HOGENOM" id="CLU_1041524_0_0_5"/>
<keyword evidence="1" id="KW-1133">Transmembrane helix</keyword>
<reference evidence="2 3" key="1">
    <citation type="journal article" date="2012" name="J. Bacteriol.">
        <title>Complete genome sequence of Pelagibacterium halotolerans B2T.</title>
        <authorList>
            <person name="Huo Y.Y."/>
            <person name="Cheng H."/>
            <person name="Han X.F."/>
            <person name="Jiang X.W."/>
            <person name="Sun C."/>
            <person name="Zhang X.Q."/>
            <person name="Zhu X.F."/>
            <person name="Liu Y.F."/>
            <person name="Li P.F."/>
            <person name="Ni P.X."/>
            <person name="Wu M."/>
        </authorList>
    </citation>
    <scope>NUCLEOTIDE SEQUENCE [LARGE SCALE GENOMIC DNA]</scope>
    <source>
        <strain evidence="3">DSM 22347 / JCM 15775 / CGMCC 1.7692 / B2</strain>
    </source>
</reference>
<proteinExistence type="predicted"/>
<dbReference type="KEGG" id="phl:KKY_3476"/>
<gene>
    <name evidence="2" type="ordered locus">KKY_3476</name>
</gene>
<dbReference type="EMBL" id="CP003075">
    <property type="protein sequence ID" value="AEQ53461.1"/>
    <property type="molecule type" value="Genomic_DNA"/>
</dbReference>
<keyword evidence="1" id="KW-0472">Membrane</keyword>
<evidence type="ECO:0000256" key="1">
    <source>
        <dbReference type="SAM" id="Phobius"/>
    </source>
</evidence>
<dbReference type="AlphaFoldDB" id="G4R9C7"/>
<dbReference type="Proteomes" id="UP000008850">
    <property type="component" value="Chromosome"/>
</dbReference>
<protein>
    <submittedName>
        <fullName evidence="2">Uncharacterized protein</fullName>
    </submittedName>
</protein>
<keyword evidence="1" id="KW-0812">Transmembrane</keyword>
<keyword evidence="3" id="KW-1185">Reference proteome</keyword>
<evidence type="ECO:0000313" key="3">
    <source>
        <dbReference type="Proteomes" id="UP000008850"/>
    </source>
</evidence>
<accession>G4R9C7</accession>
<sequence length="267" mass="30903">MIVEFVRISEMGFNWMPIIQTAIGTAGGFMFGLLAFAIQQWFYRRRDQHDRDEAVNDALKRVLTCASTNMETLISHKRQFLNDLAPEVDTMQKLVEASYEDATNIKPLVEGSQKLRYFYQTIPHAYELEPPDFLELSRVAEEMPHLSTFIHRAMSAMKEYNAIRLERNTLISEHAKENAAGMNAYRVQYFANMLTGQGNGMILTVDDALAFFMLSNEQIENYFDHKVKLEGFMRYRPTDKAIRELPAIDRFSELRNQMVDFAERTGA</sequence>